<dbReference type="KEGG" id="bpt:Bpet3439"/>
<keyword evidence="4" id="KW-0804">Transcription</keyword>
<name>A9HXI3_BORPD</name>
<dbReference type="InterPro" id="IPR058163">
    <property type="entry name" value="LysR-type_TF_proteobact-type"/>
</dbReference>
<gene>
    <name evidence="6" type="ordered locus">Bpet3439</name>
</gene>
<dbReference type="FunFam" id="1.10.10.10:FF:000001">
    <property type="entry name" value="LysR family transcriptional regulator"/>
    <property type="match status" value="1"/>
</dbReference>
<dbReference type="InterPro" id="IPR036388">
    <property type="entry name" value="WH-like_DNA-bd_sf"/>
</dbReference>
<dbReference type="CDD" id="cd08422">
    <property type="entry name" value="PBP2_CrgA_like"/>
    <property type="match status" value="1"/>
</dbReference>
<evidence type="ECO:0000313" key="6">
    <source>
        <dbReference type="EMBL" id="CAP43782.1"/>
    </source>
</evidence>
<dbReference type="InterPro" id="IPR005119">
    <property type="entry name" value="LysR_subst-bd"/>
</dbReference>
<proteinExistence type="inferred from homology"/>
<dbReference type="PANTHER" id="PTHR30537">
    <property type="entry name" value="HTH-TYPE TRANSCRIPTIONAL REGULATOR"/>
    <property type="match status" value="1"/>
</dbReference>
<protein>
    <submittedName>
        <fullName evidence="6">Transcriptional regulator, LysR-family</fullName>
    </submittedName>
</protein>
<evidence type="ECO:0000313" key="7">
    <source>
        <dbReference type="Proteomes" id="UP000001225"/>
    </source>
</evidence>
<dbReference type="EMBL" id="AM902716">
    <property type="protein sequence ID" value="CAP43782.1"/>
    <property type="molecule type" value="Genomic_DNA"/>
</dbReference>
<dbReference type="PROSITE" id="PS50931">
    <property type="entry name" value="HTH_LYSR"/>
    <property type="match status" value="1"/>
</dbReference>
<evidence type="ECO:0000256" key="1">
    <source>
        <dbReference type="ARBA" id="ARBA00009437"/>
    </source>
</evidence>
<evidence type="ECO:0000259" key="5">
    <source>
        <dbReference type="PROSITE" id="PS50931"/>
    </source>
</evidence>
<evidence type="ECO:0000256" key="3">
    <source>
        <dbReference type="ARBA" id="ARBA00023125"/>
    </source>
</evidence>
<dbReference type="InterPro" id="IPR000847">
    <property type="entry name" value="LysR_HTH_N"/>
</dbReference>
<dbReference type="PANTHER" id="PTHR30537:SF5">
    <property type="entry name" value="HTH-TYPE TRANSCRIPTIONAL ACTIVATOR TTDR-RELATED"/>
    <property type="match status" value="1"/>
</dbReference>
<dbReference type="GO" id="GO:0003700">
    <property type="term" value="F:DNA-binding transcription factor activity"/>
    <property type="evidence" value="ECO:0007669"/>
    <property type="project" value="InterPro"/>
</dbReference>
<dbReference type="Gene3D" id="3.40.190.290">
    <property type="match status" value="1"/>
</dbReference>
<dbReference type="Pfam" id="PF00126">
    <property type="entry name" value="HTH_1"/>
    <property type="match status" value="1"/>
</dbReference>
<dbReference type="STRING" id="94624.Bpet3439"/>
<dbReference type="GO" id="GO:0003677">
    <property type="term" value="F:DNA binding"/>
    <property type="evidence" value="ECO:0007669"/>
    <property type="project" value="UniProtKB-KW"/>
</dbReference>
<dbReference type="SUPFAM" id="SSF53850">
    <property type="entry name" value="Periplasmic binding protein-like II"/>
    <property type="match status" value="1"/>
</dbReference>
<dbReference type="AlphaFoldDB" id="A9HXI3"/>
<reference evidence="6 7" key="1">
    <citation type="journal article" date="2008" name="BMC Genomics">
        <title>The missing link: Bordetella petrii is endowed with both the metabolic versatility of environmental bacteria and virulence traits of pathogenic Bordetellae.</title>
        <authorList>
            <person name="Gross R."/>
            <person name="Guzman C.A."/>
            <person name="Sebaihia M."/>
            <person name="Martins Dos Santos V.A."/>
            <person name="Pieper D.H."/>
            <person name="Koebnik R."/>
            <person name="Lechner M."/>
            <person name="Bartels D."/>
            <person name="Buhrmester J."/>
            <person name="Choudhuri J.V."/>
            <person name="Ebensen T."/>
            <person name="Gaigalat L."/>
            <person name="Herrmann S."/>
            <person name="Khachane A.N."/>
            <person name="Larisch C."/>
            <person name="Link S."/>
            <person name="Linke B."/>
            <person name="Meyer F."/>
            <person name="Mormann S."/>
            <person name="Nakunst D."/>
            <person name="Rueckert C."/>
            <person name="Schneiker-Bekel S."/>
            <person name="Schulze K."/>
            <person name="Vorhoelter F.J."/>
            <person name="Yevsa T."/>
            <person name="Engle J.T."/>
            <person name="Goldman W.E."/>
            <person name="Puehler A."/>
            <person name="Goebel U.B."/>
            <person name="Goesmann A."/>
            <person name="Bloecker H."/>
            <person name="Kaiser O."/>
            <person name="Martinez-Arias R."/>
        </authorList>
    </citation>
    <scope>NUCLEOTIDE SEQUENCE [LARGE SCALE GENOMIC DNA]</scope>
    <source>
        <strain evidence="7">ATCC BAA-461 / DSM 12804 / CCUG 43448 / CIP 107267 / Se-1111R</strain>
    </source>
</reference>
<evidence type="ECO:0000256" key="4">
    <source>
        <dbReference type="ARBA" id="ARBA00023163"/>
    </source>
</evidence>
<feature type="domain" description="HTH lysR-type" evidence="5">
    <location>
        <begin position="27"/>
        <end position="84"/>
    </location>
</feature>
<accession>A9HXI3</accession>
<dbReference type="Pfam" id="PF03466">
    <property type="entry name" value="LysR_substrate"/>
    <property type="match status" value="1"/>
</dbReference>
<dbReference type="FunFam" id="3.40.190.290:FF:000001">
    <property type="entry name" value="Transcriptional regulator, LysR family"/>
    <property type="match status" value="1"/>
</dbReference>
<dbReference type="SUPFAM" id="SSF46785">
    <property type="entry name" value="Winged helix' DNA-binding domain"/>
    <property type="match status" value="1"/>
</dbReference>
<dbReference type="Gene3D" id="1.10.10.10">
    <property type="entry name" value="Winged helix-like DNA-binding domain superfamily/Winged helix DNA-binding domain"/>
    <property type="match status" value="1"/>
</dbReference>
<organism evidence="6 7">
    <name type="scientific">Bordetella petrii (strain ATCC BAA-461 / DSM 12804 / CCUG 43448 / CIP 107267 / Se-1111R)</name>
    <dbReference type="NCBI Taxonomy" id="340100"/>
    <lineage>
        <taxon>Bacteria</taxon>
        <taxon>Pseudomonadati</taxon>
        <taxon>Pseudomonadota</taxon>
        <taxon>Betaproteobacteria</taxon>
        <taxon>Burkholderiales</taxon>
        <taxon>Alcaligenaceae</taxon>
        <taxon>Bordetella</taxon>
    </lineage>
</organism>
<keyword evidence="2" id="KW-0805">Transcription regulation</keyword>
<sequence length="319" mass="34817">MPANIVLAVFFDNYLEFKILFRNFRRMVLENLALFLRIAEKGGMAAAGREMGLSPASVSERLAALEKYYGATLLARTTRAVSLTEAGRQLAEGARRLLAEADELEASIRLGTQKISGPIRFSAPEDLGRRRIVPIVDAFLEEHDAVSIDLNLTDGNVDLVSQGLDFAIRHGVLADSSLRARPLGGNRRVVCASPAYLAAHGEPRHPDELAGHDCIVMRFGQELDREWPFQVDGRPHKVLVRGRRVANDGGLVRQWACEGRGIALKSIRDIDADLASGALVEVLGGYASSATALQIVYAPSTVLPRRVRMLMDRIALALG</sequence>
<keyword evidence="7" id="KW-1185">Reference proteome</keyword>
<dbReference type="InterPro" id="IPR036390">
    <property type="entry name" value="WH_DNA-bd_sf"/>
</dbReference>
<comment type="similarity">
    <text evidence="1">Belongs to the LysR transcriptional regulatory family.</text>
</comment>
<dbReference type="eggNOG" id="COG0583">
    <property type="taxonomic scope" value="Bacteria"/>
</dbReference>
<evidence type="ECO:0000256" key="2">
    <source>
        <dbReference type="ARBA" id="ARBA00023015"/>
    </source>
</evidence>
<dbReference type="Proteomes" id="UP000001225">
    <property type="component" value="Chromosome"/>
</dbReference>
<keyword evidence="3" id="KW-0238">DNA-binding</keyword>